<keyword evidence="4" id="KW-0808">Transferase</keyword>
<dbReference type="OrthoDB" id="9808602at2"/>
<dbReference type="InterPro" id="IPR003362">
    <property type="entry name" value="Bact_transf"/>
</dbReference>
<dbReference type="Pfam" id="PF02397">
    <property type="entry name" value="Bac_transf"/>
    <property type="match status" value="1"/>
</dbReference>
<dbReference type="Proteomes" id="UP000184052">
    <property type="component" value="Unassembled WGS sequence"/>
</dbReference>
<feature type="transmembrane region" description="Helical" evidence="2">
    <location>
        <begin position="12"/>
        <end position="33"/>
    </location>
</feature>
<dbReference type="PANTHER" id="PTHR30576:SF0">
    <property type="entry name" value="UNDECAPRENYL-PHOSPHATE N-ACETYLGALACTOSAMINYL 1-PHOSPHATE TRANSFERASE-RELATED"/>
    <property type="match status" value="1"/>
</dbReference>
<keyword evidence="2" id="KW-0472">Membrane</keyword>
<dbReference type="STRING" id="1121476.SAMN02745751_01109"/>
<keyword evidence="5" id="KW-1185">Reference proteome</keyword>
<sequence length="204" mass="23405">MYKDYIKRLLDIFVSLLLLPVFAIICIPVAIAIKLEDGGPVFYCGERLGKDFEKFNMYKFRSMIVDAPDIRNEDGGAFSSRFDSRVTSTGRILRSLSIDEIPQIINILKGDMSMIGPRPSIDDKRESYSDDYFRKFSIRPGITGYAQAYYRNSISIKERETSDLYYLDNISMKLDIEIILKTIETVVGRKGLYMNDRTGGEKNK</sequence>
<dbReference type="AlphaFoldDB" id="A0A1M6E8Q8"/>
<reference evidence="4 5" key="1">
    <citation type="submission" date="2016-11" db="EMBL/GenBank/DDBJ databases">
        <authorList>
            <person name="Jaros S."/>
            <person name="Januszkiewicz K."/>
            <person name="Wedrychowicz H."/>
        </authorList>
    </citation>
    <scope>NUCLEOTIDE SEQUENCE [LARGE SCALE GENOMIC DNA]</scope>
    <source>
        <strain evidence="4 5">DSM 17477</strain>
    </source>
</reference>
<organism evidence="4 5">
    <name type="scientific">Dethiosulfatibacter aminovorans DSM 17477</name>
    <dbReference type="NCBI Taxonomy" id="1121476"/>
    <lineage>
        <taxon>Bacteria</taxon>
        <taxon>Bacillati</taxon>
        <taxon>Bacillota</taxon>
        <taxon>Tissierellia</taxon>
        <taxon>Dethiosulfatibacter</taxon>
    </lineage>
</organism>
<accession>A0A1M6E8Q8</accession>
<dbReference type="EMBL" id="FQZL01000007">
    <property type="protein sequence ID" value="SHI81821.1"/>
    <property type="molecule type" value="Genomic_DNA"/>
</dbReference>
<feature type="domain" description="Bacterial sugar transferase" evidence="3">
    <location>
        <begin position="7"/>
        <end position="187"/>
    </location>
</feature>
<gene>
    <name evidence="4" type="ORF">SAMN02745751_01109</name>
</gene>
<proteinExistence type="inferred from homology"/>
<keyword evidence="2" id="KW-1133">Transmembrane helix</keyword>
<protein>
    <submittedName>
        <fullName evidence="4">Sugar transferase involved in LPS biosynthesis (Colanic, teichoic acid)</fullName>
    </submittedName>
</protein>
<evidence type="ECO:0000259" key="3">
    <source>
        <dbReference type="Pfam" id="PF02397"/>
    </source>
</evidence>
<evidence type="ECO:0000256" key="1">
    <source>
        <dbReference type="ARBA" id="ARBA00006464"/>
    </source>
</evidence>
<keyword evidence="2" id="KW-0812">Transmembrane</keyword>
<evidence type="ECO:0000256" key="2">
    <source>
        <dbReference type="SAM" id="Phobius"/>
    </source>
</evidence>
<evidence type="ECO:0000313" key="5">
    <source>
        <dbReference type="Proteomes" id="UP000184052"/>
    </source>
</evidence>
<dbReference type="PANTHER" id="PTHR30576">
    <property type="entry name" value="COLANIC BIOSYNTHESIS UDP-GLUCOSE LIPID CARRIER TRANSFERASE"/>
    <property type="match status" value="1"/>
</dbReference>
<comment type="similarity">
    <text evidence="1">Belongs to the bacterial sugar transferase family.</text>
</comment>
<name>A0A1M6E8Q8_9FIRM</name>
<dbReference type="RefSeq" id="WP_073048376.1">
    <property type="nucleotide sequence ID" value="NZ_FQZL01000007.1"/>
</dbReference>
<evidence type="ECO:0000313" key="4">
    <source>
        <dbReference type="EMBL" id="SHI81821.1"/>
    </source>
</evidence>
<dbReference type="GO" id="GO:0016780">
    <property type="term" value="F:phosphotransferase activity, for other substituted phosphate groups"/>
    <property type="evidence" value="ECO:0007669"/>
    <property type="project" value="TreeGrafter"/>
</dbReference>